<keyword evidence="8" id="KW-1185">Reference proteome</keyword>
<dbReference type="NCBIfam" id="TIGR02937">
    <property type="entry name" value="sigma70-ECF"/>
    <property type="match status" value="1"/>
</dbReference>
<dbReference type="PANTHER" id="PTHR43133">
    <property type="entry name" value="RNA POLYMERASE ECF-TYPE SIGMA FACTO"/>
    <property type="match status" value="1"/>
</dbReference>
<dbReference type="Gene3D" id="1.10.10.10">
    <property type="entry name" value="Winged helix-like DNA-binding domain superfamily/Winged helix DNA-binding domain"/>
    <property type="match status" value="1"/>
</dbReference>
<evidence type="ECO:0000313" key="8">
    <source>
        <dbReference type="Proteomes" id="UP000275356"/>
    </source>
</evidence>
<keyword evidence="4" id="KW-0804">Transcription</keyword>
<dbReference type="PANTHER" id="PTHR43133:SF25">
    <property type="entry name" value="RNA POLYMERASE SIGMA FACTOR RFAY-RELATED"/>
    <property type="match status" value="1"/>
</dbReference>
<dbReference type="SUPFAM" id="SSF88659">
    <property type="entry name" value="Sigma3 and sigma4 domains of RNA polymerase sigma factors"/>
    <property type="match status" value="1"/>
</dbReference>
<dbReference type="InterPro" id="IPR013249">
    <property type="entry name" value="RNA_pol_sigma70_r4_t2"/>
</dbReference>
<dbReference type="Pfam" id="PF08281">
    <property type="entry name" value="Sigma70_r4_2"/>
    <property type="match status" value="1"/>
</dbReference>
<dbReference type="InterPro" id="IPR014284">
    <property type="entry name" value="RNA_pol_sigma-70_dom"/>
</dbReference>
<gene>
    <name evidence="7" type="ORF">EDD28_0531</name>
</gene>
<evidence type="ECO:0000256" key="1">
    <source>
        <dbReference type="ARBA" id="ARBA00010641"/>
    </source>
</evidence>
<evidence type="ECO:0000256" key="3">
    <source>
        <dbReference type="ARBA" id="ARBA00023082"/>
    </source>
</evidence>
<dbReference type="InterPro" id="IPR036388">
    <property type="entry name" value="WH-like_DNA-bd_sf"/>
</dbReference>
<dbReference type="Proteomes" id="UP000275356">
    <property type="component" value="Unassembled WGS sequence"/>
</dbReference>
<dbReference type="InterPro" id="IPR039425">
    <property type="entry name" value="RNA_pol_sigma-70-like"/>
</dbReference>
<dbReference type="InterPro" id="IPR007627">
    <property type="entry name" value="RNA_pol_sigma70_r2"/>
</dbReference>
<proteinExistence type="inferred from homology"/>
<evidence type="ECO:0000256" key="4">
    <source>
        <dbReference type="ARBA" id="ARBA00023163"/>
    </source>
</evidence>
<reference evidence="7 8" key="1">
    <citation type="submission" date="2018-11" db="EMBL/GenBank/DDBJ databases">
        <title>Sequencing the genomes of 1000 actinobacteria strains.</title>
        <authorList>
            <person name="Klenk H.-P."/>
        </authorList>
    </citation>
    <scope>NUCLEOTIDE SEQUENCE [LARGE SCALE GENOMIC DNA]</scope>
    <source>
        <strain evidence="7 8">DSM 13521</strain>
    </source>
</reference>
<dbReference type="EMBL" id="RKHQ01000001">
    <property type="protein sequence ID" value="ROR95962.1"/>
    <property type="molecule type" value="Genomic_DNA"/>
</dbReference>
<evidence type="ECO:0000259" key="5">
    <source>
        <dbReference type="Pfam" id="PF04542"/>
    </source>
</evidence>
<comment type="similarity">
    <text evidence="1">Belongs to the sigma-70 factor family. ECF subfamily.</text>
</comment>
<evidence type="ECO:0000256" key="2">
    <source>
        <dbReference type="ARBA" id="ARBA00023015"/>
    </source>
</evidence>
<protein>
    <submittedName>
        <fullName evidence="7">RNA polymerase sigma-70 factor (ECF subfamily)</fullName>
    </submittedName>
</protein>
<dbReference type="AlphaFoldDB" id="A0A3N2D8D3"/>
<dbReference type="GO" id="GO:0003677">
    <property type="term" value="F:DNA binding"/>
    <property type="evidence" value="ECO:0007669"/>
    <property type="project" value="InterPro"/>
</dbReference>
<sequence>MTADVVVLESHRELRPTRVGGDETVVADRVEAALRASSSDLLGYLLRRTDRDDAPDVLSEVFVTVWRRRDVVPEDPTRARMWLFGVARRTLANHRRSRSRASALTERLQTALTDALPALREAGFPGSESGERAREVRAAVQALPPRQRELVALVHWDGFSLTEAAEIAGIRASTARSHYARARERLAELLAAS</sequence>
<accession>A0A3N2D8D3</accession>
<dbReference type="GO" id="GO:0006352">
    <property type="term" value="P:DNA-templated transcription initiation"/>
    <property type="evidence" value="ECO:0007669"/>
    <property type="project" value="InterPro"/>
</dbReference>
<evidence type="ECO:0000259" key="6">
    <source>
        <dbReference type="Pfam" id="PF08281"/>
    </source>
</evidence>
<feature type="domain" description="RNA polymerase sigma factor 70 region 4 type 2" evidence="6">
    <location>
        <begin position="134"/>
        <end position="186"/>
    </location>
</feature>
<comment type="caution">
    <text evidence="7">The sequence shown here is derived from an EMBL/GenBank/DDBJ whole genome shotgun (WGS) entry which is preliminary data.</text>
</comment>
<feature type="domain" description="RNA polymerase sigma-70 region 2" evidence="5">
    <location>
        <begin position="39"/>
        <end position="100"/>
    </location>
</feature>
<dbReference type="RefSeq" id="WP_245967890.1">
    <property type="nucleotide sequence ID" value="NZ_RKHQ01000001.1"/>
</dbReference>
<dbReference type="GO" id="GO:0016987">
    <property type="term" value="F:sigma factor activity"/>
    <property type="evidence" value="ECO:0007669"/>
    <property type="project" value="UniProtKB-KW"/>
</dbReference>
<organism evidence="7 8">
    <name type="scientific">Salana multivorans</name>
    <dbReference type="NCBI Taxonomy" id="120377"/>
    <lineage>
        <taxon>Bacteria</taxon>
        <taxon>Bacillati</taxon>
        <taxon>Actinomycetota</taxon>
        <taxon>Actinomycetes</taxon>
        <taxon>Micrococcales</taxon>
        <taxon>Beutenbergiaceae</taxon>
        <taxon>Salana</taxon>
    </lineage>
</organism>
<dbReference type="Pfam" id="PF04542">
    <property type="entry name" value="Sigma70_r2"/>
    <property type="match status" value="1"/>
</dbReference>
<dbReference type="Gene3D" id="1.10.1740.10">
    <property type="match status" value="1"/>
</dbReference>
<keyword evidence="2" id="KW-0805">Transcription regulation</keyword>
<keyword evidence="3" id="KW-0731">Sigma factor</keyword>
<name>A0A3N2D8D3_9MICO</name>
<dbReference type="InterPro" id="IPR013324">
    <property type="entry name" value="RNA_pol_sigma_r3/r4-like"/>
</dbReference>
<evidence type="ECO:0000313" key="7">
    <source>
        <dbReference type="EMBL" id="ROR95962.1"/>
    </source>
</evidence>
<dbReference type="InterPro" id="IPR013325">
    <property type="entry name" value="RNA_pol_sigma_r2"/>
</dbReference>
<dbReference type="SUPFAM" id="SSF88946">
    <property type="entry name" value="Sigma2 domain of RNA polymerase sigma factors"/>
    <property type="match status" value="1"/>
</dbReference>